<dbReference type="Proteomes" id="UP001140949">
    <property type="component" value="Unassembled WGS sequence"/>
</dbReference>
<comment type="caution">
    <text evidence="1">The sequence shown here is derived from an EMBL/GenBank/DDBJ whole genome shotgun (WGS) entry which is preliminary data.</text>
</comment>
<evidence type="ECO:0000313" key="2">
    <source>
        <dbReference type="Proteomes" id="UP001140949"/>
    </source>
</evidence>
<proteinExistence type="predicted"/>
<organism evidence="1 2">
    <name type="scientific">Iris pallida</name>
    <name type="common">Sweet iris</name>
    <dbReference type="NCBI Taxonomy" id="29817"/>
    <lineage>
        <taxon>Eukaryota</taxon>
        <taxon>Viridiplantae</taxon>
        <taxon>Streptophyta</taxon>
        <taxon>Embryophyta</taxon>
        <taxon>Tracheophyta</taxon>
        <taxon>Spermatophyta</taxon>
        <taxon>Magnoliopsida</taxon>
        <taxon>Liliopsida</taxon>
        <taxon>Asparagales</taxon>
        <taxon>Iridaceae</taxon>
        <taxon>Iridoideae</taxon>
        <taxon>Irideae</taxon>
        <taxon>Iris</taxon>
    </lineage>
</organism>
<gene>
    <name evidence="1" type="ORF">M6B38_355285</name>
</gene>
<dbReference type="EMBL" id="JANAVB010017800">
    <property type="protein sequence ID" value="KAJ6830197.1"/>
    <property type="molecule type" value="Genomic_DNA"/>
</dbReference>
<name>A0AAX6GPF9_IRIPA</name>
<evidence type="ECO:0000313" key="1">
    <source>
        <dbReference type="EMBL" id="KAJ6830197.1"/>
    </source>
</evidence>
<reference evidence="1" key="2">
    <citation type="submission" date="2023-04" db="EMBL/GenBank/DDBJ databases">
        <authorList>
            <person name="Bruccoleri R.E."/>
            <person name="Oakeley E.J."/>
            <person name="Faust A.-M."/>
            <person name="Dessus-Babus S."/>
            <person name="Altorfer M."/>
            <person name="Burckhardt D."/>
            <person name="Oertli M."/>
            <person name="Naumann U."/>
            <person name="Petersen F."/>
            <person name="Wong J."/>
        </authorList>
    </citation>
    <scope>NUCLEOTIDE SEQUENCE</scope>
    <source>
        <strain evidence="1">GSM-AAB239-AS_SAM_17_03QT</strain>
        <tissue evidence="1">Leaf</tissue>
    </source>
</reference>
<sequence length="61" mass="7159">MKKRIAAIFSQTRPKIPFRTRARWNLLSKFLSELLSFRLTFSSSKNFPPFLNTPFSRALVP</sequence>
<accession>A0AAX6GPF9</accession>
<keyword evidence="2" id="KW-1185">Reference proteome</keyword>
<protein>
    <submittedName>
        <fullName evidence="1">Uncharacterized protein</fullName>
    </submittedName>
</protein>
<dbReference type="AlphaFoldDB" id="A0AAX6GPF9"/>
<reference evidence="1" key="1">
    <citation type="journal article" date="2023" name="GigaByte">
        <title>Genome assembly of the bearded iris, Iris pallida Lam.</title>
        <authorList>
            <person name="Bruccoleri R.E."/>
            <person name="Oakeley E.J."/>
            <person name="Faust A.M.E."/>
            <person name="Altorfer M."/>
            <person name="Dessus-Babus S."/>
            <person name="Burckhardt D."/>
            <person name="Oertli M."/>
            <person name="Naumann U."/>
            <person name="Petersen F."/>
            <person name="Wong J."/>
        </authorList>
    </citation>
    <scope>NUCLEOTIDE SEQUENCE</scope>
    <source>
        <strain evidence="1">GSM-AAB239-AS_SAM_17_03QT</strain>
    </source>
</reference>